<dbReference type="RefSeq" id="WP_230553585.1">
    <property type="nucleotide sequence ID" value="NZ_JAJISD010000013.1"/>
</dbReference>
<evidence type="ECO:0000313" key="1">
    <source>
        <dbReference type="EMBL" id="MCC8432164.1"/>
    </source>
</evidence>
<keyword evidence="2" id="KW-1185">Reference proteome</keyword>
<name>A0ABS8L1G1_9HYPH</name>
<dbReference type="EMBL" id="JAJISD010000013">
    <property type="protein sequence ID" value="MCC8432164.1"/>
    <property type="molecule type" value="Genomic_DNA"/>
</dbReference>
<proteinExistence type="predicted"/>
<organism evidence="1 2">
    <name type="scientific">Reyranella aquatilis</name>
    <dbReference type="NCBI Taxonomy" id="2035356"/>
    <lineage>
        <taxon>Bacteria</taxon>
        <taxon>Pseudomonadati</taxon>
        <taxon>Pseudomonadota</taxon>
        <taxon>Alphaproteobacteria</taxon>
        <taxon>Hyphomicrobiales</taxon>
        <taxon>Reyranellaceae</taxon>
        <taxon>Reyranella</taxon>
    </lineage>
</organism>
<dbReference type="Pfam" id="PF11066">
    <property type="entry name" value="DUF2867"/>
    <property type="match status" value="1"/>
</dbReference>
<evidence type="ECO:0000313" key="2">
    <source>
        <dbReference type="Proteomes" id="UP001198862"/>
    </source>
</evidence>
<comment type="caution">
    <text evidence="1">The sequence shown here is derived from an EMBL/GenBank/DDBJ whole genome shotgun (WGS) entry which is preliminary data.</text>
</comment>
<dbReference type="InterPro" id="IPR021295">
    <property type="entry name" value="DUF2867"/>
</dbReference>
<reference evidence="1 2" key="1">
    <citation type="submission" date="2021-11" db="EMBL/GenBank/DDBJ databases">
        <authorList>
            <person name="Lee D.-H."/>
            <person name="Kim S.-B."/>
        </authorList>
    </citation>
    <scope>NUCLEOTIDE SEQUENCE [LARGE SCALE GENOMIC DNA]</scope>
    <source>
        <strain evidence="1 2">KCTC 52223</strain>
    </source>
</reference>
<protein>
    <submittedName>
        <fullName evidence="1">DUF2867 domain-containing protein</fullName>
    </submittedName>
</protein>
<gene>
    <name evidence="1" type="ORF">LJ725_24580</name>
</gene>
<sequence length="172" mass="19630">MTVMRRREPPESAFLEGLAQSYYWDSHEAPLRRPDLTITEIYLALFAHHPRWARWLLILRGWIVAPFGLRRSTASAFDTIEIKPAYAVGEKIARFTLYAQNDTEIVTGGDDRHLDFRVSVRKLSRDGSDRVVLSTAVSPHNLFGRAYLFVILPFHRLGVRALLANAVRAGRV</sequence>
<dbReference type="Proteomes" id="UP001198862">
    <property type="component" value="Unassembled WGS sequence"/>
</dbReference>
<accession>A0ABS8L1G1</accession>